<dbReference type="AlphaFoldDB" id="A0A1I1EE78"/>
<evidence type="ECO:0000259" key="2">
    <source>
        <dbReference type="Pfam" id="PF07969"/>
    </source>
</evidence>
<dbReference type="SUPFAM" id="SSF51338">
    <property type="entry name" value="Composite domain of metallo-dependent hydrolases"/>
    <property type="match status" value="1"/>
</dbReference>
<feature type="domain" description="Amidohydrolase 3" evidence="2">
    <location>
        <begin position="70"/>
        <end position="503"/>
    </location>
</feature>
<dbReference type="STRING" id="623281.SAMN05421747_101401"/>
<feature type="signal peptide" evidence="1">
    <location>
        <begin position="1"/>
        <end position="21"/>
    </location>
</feature>
<dbReference type="Gene3D" id="2.30.40.10">
    <property type="entry name" value="Urease, subunit C, domain 1"/>
    <property type="match status" value="1"/>
</dbReference>
<dbReference type="RefSeq" id="WP_211657499.1">
    <property type="nucleotide sequence ID" value="NZ_FOLL01000001.1"/>
</dbReference>
<dbReference type="PANTHER" id="PTHR11647">
    <property type="entry name" value="HYDRANTOINASE/DIHYDROPYRIMIDINASE FAMILY MEMBER"/>
    <property type="match status" value="1"/>
</dbReference>
<dbReference type="InterPro" id="IPR032466">
    <property type="entry name" value="Metal_Hydrolase"/>
</dbReference>
<evidence type="ECO:0000256" key="1">
    <source>
        <dbReference type="SAM" id="SignalP"/>
    </source>
</evidence>
<dbReference type="Gene3D" id="3.30.1490.130">
    <property type="entry name" value="D-aminoacylase. Domain 3"/>
    <property type="match status" value="1"/>
</dbReference>
<evidence type="ECO:0000313" key="3">
    <source>
        <dbReference type="EMBL" id="SFB83260.1"/>
    </source>
</evidence>
<dbReference type="InterPro" id="IPR011059">
    <property type="entry name" value="Metal-dep_hydrolase_composite"/>
</dbReference>
<dbReference type="GO" id="GO:0016812">
    <property type="term" value="F:hydrolase activity, acting on carbon-nitrogen (but not peptide) bonds, in cyclic amides"/>
    <property type="evidence" value="ECO:0007669"/>
    <property type="project" value="TreeGrafter"/>
</dbReference>
<dbReference type="SUPFAM" id="SSF51556">
    <property type="entry name" value="Metallo-dependent hydrolases"/>
    <property type="match status" value="1"/>
</dbReference>
<protein>
    <submittedName>
        <fullName evidence="3">N-acyl-D-aspartate/D-glutamate deacylase</fullName>
    </submittedName>
</protein>
<dbReference type="EMBL" id="FOLL01000001">
    <property type="protein sequence ID" value="SFB83260.1"/>
    <property type="molecule type" value="Genomic_DNA"/>
</dbReference>
<keyword evidence="1" id="KW-0732">Signal</keyword>
<keyword evidence="4" id="KW-1185">Reference proteome</keyword>
<dbReference type="PANTHER" id="PTHR11647:SF1">
    <property type="entry name" value="COLLAPSIN RESPONSE MEDIATOR PROTEIN"/>
    <property type="match status" value="1"/>
</dbReference>
<organism evidence="3 4">
    <name type="scientific">Parapedobacter composti</name>
    <dbReference type="NCBI Taxonomy" id="623281"/>
    <lineage>
        <taxon>Bacteria</taxon>
        <taxon>Pseudomonadati</taxon>
        <taxon>Bacteroidota</taxon>
        <taxon>Sphingobacteriia</taxon>
        <taxon>Sphingobacteriales</taxon>
        <taxon>Sphingobacteriaceae</taxon>
        <taxon>Parapedobacter</taxon>
    </lineage>
</organism>
<gene>
    <name evidence="3" type="ORF">SAMN05421747_101401</name>
</gene>
<dbReference type="InterPro" id="IPR023100">
    <property type="entry name" value="D-aminoacylase_insert_dom_sf"/>
</dbReference>
<dbReference type="GO" id="GO:0005829">
    <property type="term" value="C:cytosol"/>
    <property type="evidence" value="ECO:0007669"/>
    <property type="project" value="TreeGrafter"/>
</dbReference>
<dbReference type="Pfam" id="PF07969">
    <property type="entry name" value="Amidohydro_3"/>
    <property type="match status" value="1"/>
</dbReference>
<feature type="chain" id="PRO_5011486724" evidence="1">
    <location>
        <begin position="22"/>
        <end position="525"/>
    </location>
</feature>
<accession>A0A1I1EE78</accession>
<dbReference type="InterPro" id="IPR050378">
    <property type="entry name" value="Metallo-dep_Hydrolases_sf"/>
</dbReference>
<evidence type="ECO:0000313" key="4">
    <source>
        <dbReference type="Proteomes" id="UP000199577"/>
    </source>
</evidence>
<proteinExistence type="predicted"/>
<dbReference type="Proteomes" id="UP000199577">
    <property type="component" value="Unassembled WGS sequence"/>
</dbReference>
<dbReference type="InterPro" id="IPR013108">
    <property type="entry name" value="Amidohydro_3"/>
</dbReference>
<reference evidence="3 4" key="1">
    <citation type="submission" date="2016-10" db="EMBL/GenBank/DDBJ databases">
        <authorList>
            <person name="de Groot N.N."/>
        </authorList>
    </citation>
    <scope>NUCLEOTIDE SEQUENCE [LARGE SCALE GENOMIC DNA]</scope>
    <source>
        <strain evidence="3 4">DSM 22900</strain>
    </source>
</reference>
<name>A0A1I1EE78_9SPHI</name>
<dbReference type="CDD" id="cd01297">
    <property type="entry name" value="D-aminoacylase"/>
    <property type="match status" value="1"/>
</dbReference>
<sequence length="525" mass="56844">MIKRLLVLACGVMLHAALLVAKDNPTLDILIRNAWVFDGTGSDSVQVDVGISGERIVFIGRAEAAMQAEREIDGTGLYLSPGFIDPHTHQNGRLSSENAQTRALLRCLRQGVTTIFAGNDGSGPLPIGETLRQWEMEGIGVNAALFVPHGSVRAAVMGYRNIGASPDQIERMKGLVEASMKEGAFGLSTGLFYTPGFFSTTDEVIELSKVAAAYGGVYDTHQRDEGSQNIGVINSVKEVLEIAEKAAIPVHFSHIKVSGKPSWGKSEEIIRMVEEAHRKGLKVTANQYPYLASRTGLGSALVPAWVRDGGTSAMRQRFKDETLRDSILRGIAESIEVRTGTADLLFLSIPSDTFLNGKSVGEIAGIWGVKPEEAVLRILAEKSPSVHSFSMSEDDLLNFMRQPWVMVGSDGGGGHPRAFGTFPRVLRRYVLDKGVLSLAQAIHKSSGLTAETFNVKQRGFIKQGYYADIILFDPKTIQDNATFDDAEQMASGVSYVIVNGKLTIDNGKYTQVLAGKALRLNEGAE</sequence>
<dbReference type="Gene3D" id="3.20.20.140">
    <property type="entry name" value="Metal-dependent hydrolases"/>
    <property type="match status" value="1"/>
</dbReference>
<dbReference type="GO" id="GO:0016811">
    <property type="term" value="F:hydrolase activity, acting on carbon-nitrogen (but not peptide) bonds, in linear amides"/>
    <property type="evidence" value="ECO:0007669"/>
    <property type="project" value="InterPro"/>
</dbReference>